<dbReference type="Proteomes" id="UP000216164">
    <property type="component" value="Unassembled WGS sequence"/>
</dbReference>
<comment type="subcellular location">
    <subcellularLocation>
        <location evidence="5 10">Cytoplasm</location>
    </subcellularLocation>
</comment>
<reference evidence="14 15" key="1">
    <citation type="submission" date="2017-04" db="EMBL/GenBank/DDBJ databases">
        <title>Genome Announcement: Closed genomes of Ralstonia solanacearum strains K60, UW551, and UW700.</title>
        <authorList>
            <person name="Hayes M."/>
            <person name="Macintyre A.M."/>
            <person name="Allen C."/>
        </authorList>
    </citation>
    <scope>NUCLEOTIDE SEQUENCE [LARGE SCALE GENOMIC DNA]</scope>
    <source>
        <strain evidence="14 15">UW25</strain>
    </source>
</reference>
<evidence type="ECO:0000256" key="4">
    <source>
        <dbReference type="ARBA" id="ARBA00022801"/>
    </source>
</evidence>
<keyword evidence="4 5" id="KW-0378">Hydrolase</keyword>
<dbReference type="CDD" id="cd00375">
    <property type="entry name" value="Urease_alpha"/>
    <property type="match status" value="1"/>
</dbReference>
<comment type="subunit">
    <text evidence="5">Heterotrimer of UreA (gamma), UreB (beta) and UreC (alpha) subunits. Three heterotrimers associate to form the active enzyme.</text>
</comment>
<feature type="binding site" evidence="5 8">
    <location>
        <position position="273"/>
    </location>
    <ligand>
        <name>Ni(2+)</name>
        <dbReference type="ChEBI" id="CHEBI:49786"/>
        <label>2</label>
    </ligand>
</feature>
<feature type="binding site" evidence="5 8">
    <location>
        <position position="361"/>
    </location>
    <ligand>
        <name>Ni(2+)</name>
        <dbReference type="ChEBI" id="CHEBI:49786"/>
        <label>1</label>
    </ligand>
</feature>
<comment type="similarity">
    <text evidence="5 12">Belongs to the metallo-dependent hydrolases superfamily. Urease alpha subunit family.</text>
</comment>
<dbReference type="PROSITE" id="PS01120">
    <property type="entry name" value="UREASE_1"/>
    <property type="match status" value="1"/>
</dbReference>
<evidence type="ECO:0000259" key="13">
    <source>
        <dbReference type="PROSITE" id="PS51368"/>
    </source>
</evidence>
<dbReference type="InterPro" id="IPR017950">
    <property type="entry name" value="Urease_AS"/>
</dbReference>
<evidence type="ECO:0000313" key="15">
    <source>
        <dbReference type="Proteomes" id="UP000216164"/>
    </source>
</evidence>
<dbReference type="GO" id="GO:0005737">
    <property type="term" value="C:cytoplasm"/>
    <property type="evidence" value="ECO:0007669"/>
    <property type="project" value="UniProtKB-SubCell"/>
</dbReference>
<dbReference type="PANTHER" id="PTHR43440">
    <property type="entry name" value="UREASE"/>
    <property type="match status" value="1"/>
</dbReference>
<dbReference type="InterPro" id="IPR005848">
    <property type="entry name" value="Urease_asu"/>
</dbReference>
<dbReference type="SUPFAM" id="SSF51338">
    <property type="entry name" value="Composite domain of metallo-dependent hydrolases"/>
    <property type="match status" value="2"/>
</dbReference>
<dbReference type="PRINTS" id="PR01752">
    <property type="entry name" value="UREASE"/>
</dbReference>
<dbReference type="Pfam" id="PF00449">
    <property type="entry name" value="Urease_alpha"/>
    <property type="match status" value="1"/>
</dbReference>
<dbReference type="InterPro" id="IPR011059">
    <property type="entry name" value="Metal-dep_hydrolase_composite"/>
</dbReference>
<evidence type="ECO:0000313" key="14">
    <source>
        <dbReference type="EMBL" id="OYQ14572.1"/>
    </source>
</evidence>
<feature type="binding site" description="via carbamate group" evidence="5 8">
    <location>
        <position position="218"/>
    </location>
    <ligand>
        <name>Ni(2+)</name>
        <dbReference type="ChEBI" id="CHEBI:49786"/>
        <label>1</label>
    </ligand>
</feature>
<dbReference type="InterPro" id="IPR017951">
    <property type="entry name" value="Urease_asu_c"/>
</dbReference>
<comment type="cofactor">
    <cofactor evidence="5 8 11">
        <name>Ni cation</name>
        <dbReference type="ChEBI" id="CHEBI:25516"/>
    </cofactor>
    <text evidence="5 8 11">Binds 2 nickel ions per subunit.</text>
</comment>
<comment type="caution">
    <text evidence="14">The sequence shown here is derived from an EMBL/GenBank/DDBJ whole genome shotgun (WGS) entry which is preliminary data.</text>
</comment>
<dbReference type="GO" id="GO:0009039">
    <property type="term" value="F:urease activity"/>
    <property type="evidence" value="ECO:0007669"/>
    <property type="project" value="UniProtKB-UniRule"/>
</dbReference>
<evidence type="ECO:0000256" key="9">
    <source>
        <dbReference type="PIRSR" id="PIRSR611612-52"/>
    </source>
</evidence>
<comment type="catalytic activity">
    <reaction evidence="5 11">
        <text>urea + 2 H2O + H(+) = hydrogencarbonate + 2 NH4(+)</text>
        <dbReference type="Rhea" id="RHEA:20557"/>
        <dbReference type="ChEBI" id="CHEBI:15377"/>
        <dbReference type="ChEBI" id="CHEBI:15378"/>
        <dbReference type="ChEBI" id="CHEBI:16199"/>
        <dbReference type="ChEBI" id="CHEBI:17544"/>
        <dbReference type="ChEBI" id="CHEBI:28938"/>
        <dbReference type="EC" id="3.5.1.5"/>
    </reaction>
</comment>
<keyword evidence="2 5" id="KW-0533">Nickel</keyword>
<dbReference type="InterPro" id="IPR032466">
    <property type="entry name" value="Metal_Hydrolase"/>
</dbReference>
<feature type="modified residue" description="N6-carboxylysine" evidence="5 7">
    <location>
        <position position="218"/>
    </location>
</feature>
<evidence type="ECO:0000256" key="10">
    <source>
        <dbReference type="PROSITE-ProRule" id="PRU00700"/>
    </source>
</evidence>
<proteinExistence type="inferred from homology"/>
<dbReference type="Gene3D" id="3.20.20.140">
    <property type="entry name" value="Metal-dependent hydrolases"/>
    <property type="match status" value="1"/>
</dbReference>
<feature type="binding site" evidence="5 8">
    <location>
        <position position="135"/>
    </location>
    <ligand>
        <name>Ni(2+)</name>
        <dbReference type="ChEBI" id="CHEBI:49786"/>
        <label>1</label>
    </ligand>
</feature>
<dbReference type="GO" id="GO:0016151">
    <property type="term" value="F:nickel cation binding"/>
    <property type="evidence" value="ECO:0007669"/>
    <property type="project" value="UniProtKB-UniRule"/>
</dbReference>
<evidence type="ECO:0000256" key="8">
    <source>
        <dbReference type="PIRSR" id="PIRSR611612-51"/>
    </source>
</evidence>
<dbReference type="Gene3D" id="2.30.40.10">
    <property type="entry name" value="Urease, subunit C, domain 1"/>
    <property type="match status" value="1"/>
</dbReference>
<evidence type="ECO:0000256" key="12">
    <source>
        <dbReference type="RuleBase" id="RU004158"/>
    </source>
</evidence>
<feature type="active site" description="Proton donor" evidence="5 9">
    <location>
        <position position="321"/>
    </location>
</feature>
<dbReference type="InterPro" id="IPR050112">
    <property type="entry name" value="Urease_alpha_subunit"/>
</dbReference>
<feature type="binding site" evidence="5 8">
    <location>
        <position position="137"/>
    </location>
    <ligand>
        <name>Ni(2+)</name>
        <dbReference type="ChEBI" id="CHEBI:49786"/>
        <label>1</label>
    </ligand>
</feature>
<dbReference type="SUPFAM" id="SSF51556">
    <property type="entry name" value="Metallo-dependent hydrolases"/>
    <property type="match status" value="1"/>
</dbReference>
<dbReference type="Pfam" id="PF01979">
    <property type="entry name" value="Amidohydro_1"/>
    <property type="match status" value="1"/>
</dbReference>
<dbReference type="RefSeq" id="WP_003272878.1">
    <property type="nucleotide sequence ID" value="NZ_NCTK01000001.1"/>
</dbReference>
<evidence type="ECO:0000256" key="7">
    <source>
        <dbReference type="PIRSR" id="PIRSR611612-50"/>
    </source>
</evidence>
<feature type="binding site" description="via carbamate group" evidence="5 8">
    <location>
        <position position="218"/>
    </location>
    <ligand>
        <name>Ni(2+)</name>
        <dbReference type="ChEBI" id="CHEBI:49786"/>
        <label>2</label>
    </ligand>
</feature>
<feature type="domain" description="Urease" evidence="13">
    <location>
        <begin position="130"/>
        <end position="572"/>
    </location>
</feature>
<dbReference type="InterPro" id="IPR011612">
    <property type="entry name" value="Urease_alpha_N_dom"/>
</dbReference>
<dbReference type="PROSITE" id="PS51368">
    <property type="entry name" value="UREASE_3"/>
    <property type="match status" value="1"/>
</dbReference>
<comment type="PTM">
    <text evidence="7">Carbamylation allows a single lysine to coordinate two nickel ions.</text>
</comment>
<dbReference type="AlphaFoldDB" id="A0AAP8D5B0"/>
<evidence type="ECO:0000256" key="5">
    <source>
        <dbReference type="HAMAP-Rule" id="MF_01953"/>
    </source>
</evidence>
<dbReference type="EC" id="3.5.1.5" evidence="5 6"/>
<keyword evidence="3 5" id="KW-0479">Metal-binding</keyword>
<keyword evidence="5 10" id="KW-0963">Cytoplasm</keyword>
<evidence type="ECO:0000256" key="6">
    <source>
        <dbReference type="NCBIfam" id="TIGR01792"/>
    </source>
</evidence>
<evidence type="ECO:0000256" key="11">
    <source>
        <dbReference type="RuleBase" id="RU000510"/>
    </source>
</evidence>
<comment type="PTM">
    <text evidence="5">Carboxylation allows a single lysine to coordinate two nickel ions.</text>
</comment>
<comment type="pathway">
    <text evidence="1 5">Nitrogen metabolism; urea degradation; CO(2) and NH(3) from urea (urease route): step 1/1.</text>
</comment>
<evidence type="ECO:0000256" key="3">
    <source>
        <dbReference type="ARBA" id="ARBA00022723"/>
    </source>
</evidence>
<dbReference type="EMBL" id="NCTK01000001">
    <property type="protein sequence ID" value="OYQ14572.1"/>
    <property type="molecule type" value="Genomic_DNA"/>
</dbReference>
<protein>
    <recommendedName>
        <fullName evidence="5 6">Urease subunit alpha</fullName>
        <ecNumber evidence="5 6">3.5.1.5</ecNumber>
    </recommendedName>
    <alternativeName>
        <fullName evidence="5">Urea amidohydrolase subunit alpha</fullName>
    </alternativeName>
</protein>
<organism evidence="14 15">
    <name type="scientific">Ralstonia solanacearum K60</name>
    <dbReference type="NCBI Taxonomy" id="1091042"/>
    <lineage>
        <taxon>Bacteria</taxon>
        <taxon>Pseudomonadati</taxon>
        <taxon>Pseudomonadota</taxon>
        <taxon>Betaproteobacteria</taxon>
        <taxon>Burkholderiales</taxon>
        <taxon>Burkholderiaceae</taxon>
        <taxon>Ralstonia</taxon>
        <taxon>Ralstonia solanacearum species complex</taxon>
    </lineage>
</organism>
<evidence type="ECO:0000256" key="2">
    <source>
        <dbReference type="ARBA" id="ARBA00022596"/>
    </source>
</evidence>
<dbReference type="InterPro" id="IPR029754">
    <property type="entry name" value="Urease_Ni-bd"/>
</dbReference>
<evidence type="ECO:0000256" key="1">
    <source>
        <dbReference type="ARBA" id="ARBA00004897"/>
    </source>
</evidence>
<dbReference type="NCBIfam" id="TIGR01792">
    <property type="entry name" value="urease_alph"/>
    <property type="match status" value="1"/>
</dbReference>
<dbReference type="PANTHER" id="PTHR43440:SF1">
    <property type="entry name" value="UREASE"/>
    <property type="match status" value="1"/>
</dbReference>
<dbReference type="NCBIfam" id="NF009686">
    <property type="entry name" value="PRK13207.1"/>
    <property type="match status" value="1"/>
</dbReference>
<dbReference type="NCBIfam" id="NF009685">
    <property type="entry name" value="PRK13206.1"/>
    <property type="match status" value="1"/>
</dbReference>
<accession>A0AAP8D5B0</accession>
<dbReference type="GO" id="GO:0043419">
    <property type="term" value="P:urea catabolic process"/>
    <property type="evidence" value="ECO:0007669"/>
    <property type="project" value="UniProtKB-UniRule"/>
</dbReference>
<dbReference type="HAMAP" id="MF_01953">
    <property type="entry name" value="Urease_alpha"/>
    <property type="match status" value="1"/>
</dbReference>
<gene>
    <name evidence="5" type="primary">ureC</name>
    <name evidence="14" type="ORF">B7R77_15805</name>
</gene>
<dbReference type="PROSITE" id="PS00145">
    <property type="entry name" value="UREASE_2"/>
    <property type="match status" value="1"/>
</dbReference>
<sequence>MTLKITRRAYAEMFGPTTGDRVRLADTDLIVEVERDHTLYGEEVKFGGGKVIRDGMGQSQRESKDCADTVITNALIIDHWGIVKADIGLKHGRIAAIGKAGNPDIQPGVTIVIGPGTEIIAGEGMIVTAGGVDTHIHFICPQQIDEALNSGVTTMIGGGTGPATGTYATTCTPGPWYMQRMLQAVDAYPMNIGFLGKGNGSLPGALREQIDAGAIGLKLHEDWGSTPAAIDCALSVADDTDTQVAIHTDTLNESGFVEATIAAFKGRTIHTYHTEGAGGGHAPDIIRVCGESNVLPSSTNPTRPFTVNTLDEHLDMLMVCHHLDASIAEDIAFAESRIRRETIAAEDILHDLGAFSMISSDSQAMGRVGEVILRTWQTAHKMKVQRGKLAGDPNDARGGHDNFRVKRYVAKYTINPAITHGIAHEVGSIEVGKWADLVLWKPAFFGVKPSLILKGGMIASAAMGDANASIPTPQPVYYRPMFAAAGGALARSSLSFLSQSAAQAGVADGYGLAKSTAIVKGTRAVTKAQMIHNDWQPSITVDPETYQVVADGTLLTCEPAEVLPMAQRYFLF</sequence>
<feature type="binding site" evidence="5 10">
    <location>
        <position position="220"/>
    </location>
    <ligand>
        <name>substrate</name>
    </ligand>
</feature>
<name>A0AAP8D5B0_RALSL</name>
<dbReference type="InterPro" id="IPR006680">
    <property type="entry name" value="Amidohydro-rel"/>
</dbReference>
<feature type="binding site" evidence="5 8">
    <location>
        <position position="247"/>
    </location>
    <ligand>
        <name>Ni(2+)</name>
        <dbReference type="ChEBI" id="CHEBI:49786"/>
        <label>2</label>
    </ligand>
</feature>